<dbReference type="InterPro" id="IPR036388">
    <property type="entry name" value="WH-like_DNA-bd_sf"/>
</dbReference>
<evidence type="ECO:0000256" key="4">
    <source>
        <dbReference type="ARBA" id="ARBA00022691"/>
    </source>
</evidence>
<dbReference type="Gene3D" id="1.10.10.10">
    <property type="entry name" value="Winged helix-like DNA-binding domain superfamily/Winged helix DNA-binding domain"/>
    <property type="match status" value="1"/>
</dbReference>
<dbReference type="Pfam" id="PF08242">
    <property type="entry name" value="Methyltransf_12"/>
    <property type="match status" value="1"/>
</dbReference>
<name>A0A2M8LWM7_9ACTN</name>
<comment type="similarity">
    <text evidence="1">Belongs to the CFA/CMAS family.</text>
</comment>
<dbReference type="SUPFAM" id="SSF53335">
    <property type="entry name" value="S-adenosyl-L-methionine-dependent methyltransferases"/>
    <property type="match status" value="1"/>
</dbReference>
<organism evidence="7 8">
    <name type="scientific">Streptomyces carminius</name>
    <dbReference type="NCBI Taxonomy" id="2665496"/>
    <lineage>
        <taxon>Bacteria</taxon>
        <taxon>Bacillati</taxon>
        <taxon>Actinomycetota</taxon>
        <taxon>Actinomycetes</taxon>
        <taxon>Kitasatosporales</taxon>
        <taxon>Streptomycetaceae</taxon>
        <taxon>Streptomyces</taxon>
    </lineage>
</organism>
<keyword evidence="4" id="KW-0949">S-adenosyl-L-methionine</keyword>
<keyword evidence="2 7" id="KW-0489">Methyltransferase</keyword>
<evidence type="ECO:0000256" key="3">
    <source>
        <dbReference type="ARBA" id="ARBA00022679"/>
    </source>
</evidence>
<evidence type="ECO:0000256" key="5">
    <source>
        <dbReference type="ARBA" id="ARBA00023098"/>
    </source>
</evidence>
<evidence type="ECO:0000313" key="7">
    <source>
        <dbReference type="EMBL" id="PJE96345.1"/>
    </source>
</evidence>
<dbReference type="Gene3D" id="3.40.50.150">
    <property type="entry name" value="Vaccinia Virus protein VP39"/>
    <property type="match status" value="1"/>
</dbReference>
<proteinExistence type="inferred from homology"/>
<dbReference type="RefSeq" id="WP_100202840.1">
    <property type="nucleotide sequence ID" value="NZ_PGGW01000058.1"/>
</dbReference>
<evidence type="ECO:0000313" key="8">
    <source>
        <dbReference type="Proteomes" id="UP000230407"/>
    </source>
</evidence>
<dbReference type="GO" id="GO:0008168">
    <property type="term" value="F:methyltransferase activity"/>
    <property type="evidence" value="ECO:0007669"/>
    <property type="project" value="UniProtKB-KW"/>
</dbReference>
<dbReference type="InterPro" id="IPR013217">
    <property type="entry name" value="Methyltransf_12"/>
</dbReference>
<dbReference type="GO" id="GO:0032259">
    <property type="term" value="P:methylation"/>
    <property type="evidence" value="ECO:0007669"/>
    <property type="project" value="UniProtKB-KW"/>
</dbReference>
<dbReference type="PANTHER" id="PTHR43667:SF1">
    <property type="entry name" value="CYCLOPROPANE-FATTY-ACYL-PHOSPHOLIPID SYNTHASE"/>
    <property type="match status" value="1"/>
</dbReference>
<dbReference type="InterPro" id="IPR050723">
    <property type="entry name" value="CFA/CMAS"/>
</dbReference>
<dbReference type="Proteomes" id="UP000230407">
    <property type="component" value="Unassembled WGS sequence"/>
</dbReference>
<evidence type="ECO:0000259" key="6">
    <source>
        <dbReference type="Pfam" id="PF08242"/>
    </source>
</evidence>
<feature type="domain" description="Methyltransferase type 12" evidence="6">
    <location>
        <begin position="193"/>
        <end position="291"/>
    </location>
</feature>
<keyword evidence="5" id="KW-0443">Lipid metabolism</keyword>
<dbReference type="AlphaFoldDB" id="A0A2M8LWM7"/>
<dbReference type="GO" id="GO:0006629">
    <property type="term" value="P:lipid metabolic process"/>
    <property type="evidence" value="ECO:0007669"/>
    <property type="project" value="UniProtKB-KW"/>
</dbReference>
<gene>
    <name evidence="7" type="ORF">CUT44_17600</name>
</gene>
<accession>A0A2M8LWM7</accession>
<comment type="caution">
    <text evidence="7">The sequence shown here is derived from an EMBL/GenBank/DDBJ whole genome shotgun (WGS) entry which is preliminary data.</text>
</comment>
<dbReference type="CDD" id="cd02440">
    <property type="entry name" value="AdoMet_MTases"/>
    <property type="match status" value="1"/>
</dbReference>
<dbReference type="EMBL" id="PGGW01000058">
    <property type="protein sequence ID" value="PJE96345.1"/>
    <property type="molecule type" value="Genomic_DNA"/>
</dbReference>
<sequence length="364" mass="39968">MDILSLAQNVVDRAEGPLTQARTVAKVLGDRRTPLLLALSKGLITPLYRAAFLASAAGAGILRPLATRPCDLDTLAERLEITGGDRQLLRAWLDIGVQLGEFDRREGCYRLRSTAARTLARADNDAVAAALEEVMRFHLPVLLDGPRMLREGRRFSLGDQDGAVIARSSLVVRSFVEEAVERTLDTTTPVHLLEIGCGSGVYVRHAARLNPRLTALAIDLQPEVADRAAKNMAAWGLAERVETRQGDLRTLDLQPRFDLVTLHNNIYYFAPEERVEVLERARALLAPGGRLLLTTSCRGGHIGLEVLNLWFTYADFGGPLPREDELTDQLERAGFTDVRADRIVPGEQFHAFTGTNPPAPAAQL</sequence>
<reference evidence="7 8" key="1">
    <citation type="submission" date="2017-11" db="EMBL/GenBank/DDBJ databases">
        <title>Streptomyces carmine sp. nov., a novel actinomycete isolated from Sophora alopecuroides in Xinjiang, China.</title>
        <authorList>
            <person name="Wang Y."/>
            <person name="Luo X."/>
            <person name="Wan C."/>
            <person name="Zhang L."/>
        </authorList>
    </citation>
    <scope>NUCLEOTIDE SEQUENCE [LARGE SCALE GENOMIC DNA]</scope>
    <source>
        <strain evidence="7 8">TRM SA0054</strain>
    </source>
</reference>
<evidence type="ECO:0000256" key="2">
    <source>
        <dbReference type="ARBA" id="ARBA00022603"/>
    </source>
</evidence>
<keyword evidence="8" id="KW-1185">Reference proteome</keyword>
<protein>
    <submittedName>
        <fullName evidence="7">SAM-dependent methyltransferase</fullName>
    </submittedName>
</protein>
<evidence type="ECO:0000256" key="1">
    <source>
        <dbReference type="ARBA" id="ARBA00010815"/>
    </source>
</evidence>
<dbReference type="InterPro" id="IPR029063">
    <property type="entry name" value="SAM-dependent_MTases_sf"/>
</dbReference>
<keyword evidence="3 7" id="KW-0808">Transferase</keyword>
<dbReference type="PANTHER" id="PTHR43667">
    <property type="entry name" value="CYCLOPROPANE-FATTY-ACYL-PHOSPHOLIPID SYNTHASE"/>
    <property type="match status" value="1"/>
</dbReference>